<reference evidence="2 3" key="2">
    <citation type="submission" date="2020-07" db="EMBL/GenBank/DDBJ databases">
        <title>Genome assembly of wild tea tree DASZ reveals pedigree and selection history of tea varieties.</title>
        <authorList>
            <person name="Zhang W."/>
        </authorList>
    </citation>
    <scope>NUCLEOTIDE SEQUENCE [LARGE SCALE GENOMIC DNA]</scope>
    <source>
        <strain evidence="3">cv. G240</strain>
        <tissue evidence="2">Leaf</tissue>
    </source>
</reference>
<feature type="region of interest" description="Disordered" evidence="1">
    <location>
        <begin position="1"/>
        <end position="26"/>
    </location>
</feature>
<evidence type="ECO:0000313" key="2">
    <source>
        <dbReference type="EMBL" id="KAF5953071.1"/>
    </source>
</evidence>
<sequence>MELKDDNKIDTTTNSTEPCPEYNRTVNGQPGSLYNASYIGERYIIFGMGSWGLGYRRQSFDLKSPSFKEKNTHVTFVKNILESHASYLMSGKELSKLVAFVKGTQFDLVSHLAFSEYQDLLEALQEKLPSTGSLQEK</sequence>
<gene>
    <name evidence="2" type="ORF">HYC85_011015</name>
</gene>
<organism evidence="2 3">
    <name type="scientific">Camellia sinensis</name>
    <name type="common">Tea plant</name>
    <name type="synonym">Thea sinensis</name>
    <dbReference type="NCBI Taxonomy" id="4442"/>
    <lineage>
        <taxon>Eukaryota</taxon>
        <taxon>Viridiplantae</taxon>
        <taxon>Streptophyta</taxon>
        <taxon>Embryophyta</taxon>
        <taxon>Tracheophyta</taxon>
        <taxon>Spermatophyta</taxon>
        <taxon>Magnoliopsida</taxon>
        <taxon>eudicotyledons</taxon>
        <taxon>Gunneridae</taxon>
        <taxon>Pentapetalae</taxon>
        <taxon>asterids</taxon>
        <taxon>Ericales</taxon>
        <taxon>Theaceae</taxon>
        <taxon>Camellia</taxon>
    </lineage>
</organism>
<dbReference type="Proteomes" id="UP000593564">
    <property type="component" value="Unassembled WGS sequence"/>
</dbReference>
<reference evidence="3" key="1">
    <citation type="journal article" date="2020" name="Nat. Commun.">
        <title>Genome assembly of wild tea tree DASZ reveals pedigree and selection history of tea varieties.</title>
        <authorList>
            <person name="Zhang W."/>
            <person name="Zhang Y."/>
            <person name="Qiu H."/>
            <person name="Guo Y."/>
            <person name="Wan H."/>
            <person name="Zhang X."/>
            <person name="Scossa F."/>
            <person name="Alseekh S."/>
            <person name="Zhang Q."/>
            <person name="Wang P."/>
            <person name="Xu L."/>
            <person name="Schmidt M.H."/>
            <person name="Jia X."/>
            <person name="Li D."/>
            <person name="Zhu A."/>
            <person name="Guo F."/>
            <person name="Chen W."/>
            <person name="Ni D."/>
            <person name="Usadel B."/>
            <person name="Fernie A.R."/>
            <person name="Wen W."/>
        </authorList>
    </citation>
    <scope>NUCLEOTIDE SEQUENCE [LARGE SCALE GENOMIC DNA]</scope>
    <source>
        <strain evidence="3">cv. G240</strain>
    </source>
</reference>
<name>A0A7J7HLH2_CAMSI</name>
<dbReference type="EMBL" id="JACBKZ010000004">
    <property type="protein sequence ID" value="KAF5953071.1"/>
    <property type="molecule type" value="Genomic_DNA"/>
</dbReference>
<proteinExistence type="predicted"/>
<keyword evidence="3" id="KW-1185">Reference proteome</keyword>
<comment type="caution">
    <text evidence="2">The sequence shown here is derived from an EMBL/GenBank/DDBJ whole genome shotgun (WGS) entry which is preliminary data.</text>
</comment>
<accession>A0A7J7HLH2</accession>
<evidence type="ECO:0000256" key="1">
    <source>
        <dbReference type="SAM" id="MobiDB-lite"/>
    </source>
</evidence>
<dbReference type="AlphaFoldDB" id="A0A7J7HLH2"/>
<evidence type="ECO:0000313" key="3">
    <source>
        <dbReference type="Proteomes" id="UP000593564"/>
    </source>
</evidence>
<protein>
    <submittedName>
        <fullName evidence="2">Uncharacterized protein</fullName>
    </submittedName>
</protein>